<proteinExistence type="predicted"/>
<organism evidence="2 3">
    <name type="scientific">Ruminococcoides intestinihominis</name>
    <dbReference type="NCBI Taxonomy" id="3133161"/>
    <lineage>
        <taxon>Bacteria</taxon>
        <taxon>Bacillati</taxon>
        <taxon>Bacillota</taxon>
        <taxon>Clostridia</taxon>
        <taxon>Eubacteriales</taxon>
        <taxon>Oscillospiraceae</taxon>
        <taxon>Ruminococcoides</taxon>
    </lineage>
</organism>
<name>A0ABV1HR46_9FIRM</name>
<gene>
    <name evidence="2" type="ORF">ABFO16_00925</name>
</gene>
<dbReference type="PIRSF" id="PIRSF027391">
    <property type="entry name" value="Hpre_diP_synt_I"/>
    <property type="match status" value="1"/>
</dbReference>
<dbReference type="Gene3D" id="1.10.1760.20">
    <property type="match status" value="1"/>
</dbReference>
<sequence length="167" mass="17888">MVKKTAKIGMFIALAMIFSYIEAIIPINFGIPGIKLGIANIVVVTSLYVLGFKETIGISLIRILLMGILFGNVFSLIYSFSGGILSLMGMIIFKKFKLFSTVGVSVVGGVLHNLGQLIAASIVLNNLSIAYYFSVLLVSGVVTGFVIGIVSTKVIKILTSTKMKVFN</sequence>
<keyword evidence="1" id="KW-1133">Transmembrane helix</keyword>
<dbReference type="EMBL" id="JBBMFI010000001">
    <property type="protein sequence ID" value="MEQ2564799.1"/>
    <property type="molecule type" value="Genomic_DNA"/>
</dbReference>
<evidence type="ECO:0000256" key="1">
    <source>
        <dbReference type="SAM" id="Phobius"/>
    </source>
</evidence>
<protein>
    <submittedName>
        <fullName evidence="2">Gx transporter family protein</fullName>
    </submittedName>
</protein>
<evidence type="ECO:0000313" key="2">
    <source>
        <dbReference type="EMBL" id="MEQ2564799.1"/>
    </source>
</evidence>
<dbReference type="RefSeq" id="WP_367286199.1">
    <property type="nucleotide sequence ID" value="NZ_JBBMEY010000001.1"/>
</dbReference>
<comment type="caution">
    <text evidence="2">The sequence shown here is derived from an EMBL/GenBank/DDBJ whole genome shotgun (WGS) entry which is preliminary data.</text>
</comment>
<keyword evidence="1" id="KW-0472">Membrane</keyword>
<dbReference type="InterPro" id="IPR010898">
    <property type="entry name" value="Hpre_diP_synth_I"/>
</dbReference>
<dbReference type="Proteomes" id="UP001478133">
    <property type="component" value="Unassembled WGS sequence"/>
</dbReference>
<feature type="transmembrane region" description="Helical" evidence="1">
    <location>
        <begin position="33"/>
        <end position="51"/>
    </location>
</feature>
<keyword evidence="1" id="KW-0812">Transmembrane</keyword>
<reference evidence="2 3" key="1">
    <citation type="submission" date="2024-03" db="EMBL/GenBank/DDBJ databases">
        <title>Human intestinal bacterial collection.</title>
        <authorList>
            <person name="Pauvert C."/>
            <person name="Hitch T.C.A."/>
            <person name="Clavel T."/>
        </authorList>
    </citation>
    <scope>NUCLEOTIDE SEQUENCE [LARGE SCALE GENOMIC DNA]</scope>
    <source>
        <strain evidence="2 3">CLA-AP-H18</strain>
    </source>
</reference>
<dbReference type="Pfam" id="PF07456">
    <property type="entry name" value="Hpre_diP_synt_I"/>
    <property type="match status" value="1"/>
</dbReference>
<keyword evidence="3" id="KW-1185">Reference proteome</keyword>
<feature type="transmembrane region" description="Helical" evidence="1">
    <location>
        <begin position="63"/>
        <end position="93"/>
    </location>
</feature>
<feature type="transmembrane region" description="Helical" evidence="1">
    <location>
        <begin position="129"/>
        <end position="155"/>
    </location>
</feature>
<dbReference type="InterPro" id="IPR014535">
    <property type="entry name" value="Hpre_diP_synt_I"/>
</dbReference>
<evidence type="ECO:0000313" key="3">
    <source>
        <dbReference type="Proteomes" id="UP001478133"/>
    </source>
</evidence>
<accession>A0ABV1HR46</accession>